<dbReference type="RefSeq" id="WP_232137192.1">
    <property type="nucleotide sequence ID" value="NZ_CP089507.1"/>
</dbReference>
<dbReference type="EMBL" id="JAJQKU010000004">
    <property type="protein sequence ID" value="MCD9098033.1"/>
    <property type="molecule type" value="Genomic_DNA"/>
</dbReference>
<reference evidence="1" key="2">
    <citation type="journal article" date="2022" name="Syst. Appl. Microbiol.">
        <title>Physiological and genomic characterisation of Luteimonas fraxinea sp. nov., a bacterial species associated with trees tolerant to ash dieback.</title>
        <authorList>
            <person name="Ulrich K."/>
            <person name="Becker R."/>
            <person name="Behrendt U."/>
            <person name="Kube M."/>
            <person name="Schneck V."/>
            <person name="Ulrich A."/>
        </authorList>
    </citation>
    <scope>NUCLEOTIDE SEQUENCE</scope>
    <source>
        <strain evidence="1">A1P009</strain>
    </source>
</reference>
<proteinExistence type="predicted"/>
<gene>
    <name evidence="1" type="ORF">LTT95_13900</name>
</gene>
<protein>
    <submittedName>
        <fullName evidence="1">Uncharacterized protein</fullName>
    </submittedName>
</protein>
<sequence>MLIRAADVDVPIGNLGSDAFWLDDFSGEQQVGLTVLPDLPLEALELVVDVAACGPPSESEWLEKCESLNSDLSVGQLTDLSLWASGLMPDFGLPSQAHAGLFARGGLGALRTRLGAPDPMPWSYEVVTWPGEEGRHICVVAVQRKFLEAKARVSDVFVRPVSVFSSSEARAASRRLEELVEKLLEATISHRKASIEE</sequence>
<accession>A0ABS8UEV5</accession>
<organism evidence="1 2">
    <name type="scientific">Luteimonas fraxinea</name>
    <dbReference type="NCBI Taxonomy" id="2901869"/>
    <lineage>
        <taxon>Bacteria</taxon>
        <taxon>Pseudomonadati</taxon>
        <taxon>Pseudomonadota</taxon>
        <taxon>Gammaproteobacteria</taxon>
        <taxon>Lysobacterales</taxon>
        <taxon>Lysobacteraceae</taxon>
        <taxon>Luteimonas</taxon>
    </lineage>
</organism>
<dbReference type="Proteomes" id="UP001430360">
    <property type="component" value="Unassembled WGS sequence"/>
</dbReference>
<reference evidence="1" key="1">
    <citation type="submission" date="2021-12" db="EMBL/GenBank/DDBJ databases">
        <authorList>
            <person name="Ulrich A."/>
        </authorList>
    </citation>
    <scope>NUCLEOTIDE SEQUENCE</scope>
    <source>
        <strain evidence="1">A1P009</strain>
    </source>
</reference>
<keyword evidence="2" id="KW-1185">Reference proteome</keyword>
<comment type="caution">
    <text evidence="1">The sequence shown here is derived from an EMBL/GenBank/DDBJ whole genome shotgun (WGS) entry which is preliminary data.</text>
</comment>
<evidence type="ECO:0000313" key="2">
    <source>
        <dbReference type="Proteomes" id="UP001430360"/>
    </source>
</evidence>
<evidence type="ECO:0000313" key="1">
    <source>
        <dbReference type="EMBL" id="MCD9098033.1"/>
    </source>
</evidence>
<name>A0ABS8UEV5_9GAMM</name>